<dbReference type="EMBL" id="QGLF01000002">
    <property type="protein sequence ID" value="PWR22371.1"/>
    <property type="molecule type" value="Genomic_DNA"/>
</dbReference>
<comment type="caution">
    <text evidence="2">The sequence shown here is derived from an EMBL/GenBank/DDBJ whole genome shotgun (WGS) entry which is preliminary data.</text>
</comment>
<gene>
    <name evidence="2" type="ORF">DKG75_10505</name>
</gene>
<dbReference type="Proteomes" id="UP000246077">
    <property type="component" value="Unassembled WGS sequence"/>
</dbReference>
<feature type="compositionally biased region" description="Low complexity" evidence="1">
    <location>
        <begin position="8"/>
        <end position="23"/>
    </location>
</feature>
<evidence type="ECO:0000313" key="2">
    <source>
        <dbReference type="EMBL" id="PWR22371.1"/>
    </source>
</evidence>
<accession>A0A317E6X3</accession>
<reference evidence="3" key="1">
    <citation type="submission" date="2018-05" db="EMBL/GenBank/DDBJ databases">
        <title>Zavarzinia sp. HR-AS.</title>
        <authorList>
            <person name="Lee Y."/>
            <person name="Jeon C.O."/>
        </authorList>
    </citation>
    <scope>NUCLEOTIDE SEQUENCE [LARGE SCALE GENOMIC DNA]</scope>
    <source>
        <strain evidence="3">DSM 1231</strain>
    </source>
</reference>
<evidence type="ECO:0000256" key="1">
    <source>
        <dbReference type="SAM" id="MobiDB-lite"/>
    </source>
</evidence>
<proteinExistence type="predicted"/>
<name>A0A317E6X3_9PROT</name>
<evidence type="ECO:0000313" key="3">
    <source>
        <dbReference type="Proteomes" id="UP000246077"/>
    </source>
</evidence>
<feature type="region of interest" description="Disordered" evidence="1">
    <location>
        <begin position="1"/>
        <end position="39"/>
    </location>
</feature>
<keyword evidence="3" id="KW-1185">Reference proteome</keyword>
<dbReference type="AlphaFoldDB" id="A0A317E6X3"/>
<protein>
    <submittedName>
        <fullName evidence="2">Uncharacterized protein</fullName>
    </submittedName>
</protein>
<sequence>MRDPTPPGRGTAPALTPAAAGRPSTVLPAPDAGRQGPAGSPLFPCLPAHAAAACVSCGSAIGRGDIGRNRMARPGVDALTQFRVIQRCANTPSISPSFFSSLPPMPGSGLG</sequence>
<organism evidence="2 3">
    <name type="scientific">Zavarzinia compransoris</name>
    <dbReference type="NCBI Taxonomy" id="1264899"/>
    <lineage>
        <taxon>Bacteria</taxon>
        <taxon>Pseudomonadati</taxon>
        <taxon>Pseudomonadota</taxon>
        <taxon>Alphaproteobacteria</taxon>
        <taxon>Rhodospirillales</taxon>
        <taxon>Zavarziniaceae</taxon>
        <taxon>Zavarzinia</taxon>
    </lineage>
</organism>